<reference evidence="4 5" key="1">
    <citation type="submission" date="2019-06" db="EMBL/GenBank/DDBJ databases">
        <title>Quisquiliibacterium sp. nov., isolated from a maize field.</title>
        <authorList>
            <person name="Lin S.-Y."/>
            <person name="Tsai C.-F."/>
            <person name="Young C.-C."/>
        </authorList>
    </citation>
    <scope>NUCLEOTIDE SEQUENCE [LARGE SCALE GENOMIC DNA]</scope>
    <source>
        <strain evidence="4 5">CC-CFT501</strain>
    </source>
</reference>
<dbReference type="PANTHER" id="PTHR44591:SF3">
    <property type="entry name" value="RESPONSE REGULATORY DOMAIN-CONTAINING PROTEIN"/>
    <property type="match status" value="1"/>
</dbReference>
<evidence type="ECO:0000313" key="5">
    <source>
        <dbReference type="Proteomes" id="UP000321548"/>
    </source>
</evidence>
<evidence type="ECO:0000256" key="2">
    <source>
        <dbReference type="PROSITE-ProRule" id="PRU00169"/>
    </source>
</evidence>
<evidence type="ECO:0000259" key="3">
    <source>
        <dbReference type="PROSITE" id="PS50110"/>
    </source>
</evidence>
<gene>
    <name evidence="4" type="ORF">FHP08_14880</name>
</gene>
<keyword evidence="1 2" id="KW-0597">Phosphoprotein</keyword>
<comment type="caution">
    <text evidence="4">The sequence shown here is derived from an EMBL/GenBank/DDBJ whole genome shotgun (WGS) entry which is preliminary data.</text>
</comment>
<protein>
    <submittedName>
        <fullName evidence="4">Response regulator</fullName>
    </submittedName>
</protein>
<dbReference type="EMBL" id="VDUY01000006">
    <property type="protein sequence ID" value="TXL64220.1"/>
    <property type="molecule type" value="Genomic_DNA"/>
</dbReference>
<dbReference type="InterPro" id="IPR050595">
    <property type="entry name" value="Bact_response_regulator"/>
</dbReference>
<dbReference type="PANTHER" id="PTHR44591">
    <property type="entry name" value="STRESS RESPONSE REGULATOR PROTEIN 1"/>
    <property type="match status" value="1"/>
</dbReference>
<dbReference type="OrthoDB" id="5421695at2"/>
<evidence type="ECO:0000313" key="4">
    <source>
        <dbReference type="EMBL" id="TXL64220.1"/>
    </source>
</evidence>
<dbReference type="AlphaFoldDB" id="A0A5C8NR85"/>
<dbReference type="SMART" id="SM00448">
    <property type="entry name" value="REC"/>
    <property type="match status" value="1"/>
</dbReference>
<dbReference type="Proteomes" id="UP000321548">
    <property type="component" value="Unassembled WGS sequence"/>
</dbReference>
<dbReference type="PROSITE" id="PS50110">
    <property type="entry name" value="RESPONSE_REGULATORY"/>
    <property type="match status" value="1"/>
</dbReference>
<feature type="modified residue" description="4-aspartylphosphate" evidence="2">
    <location>
        <position position="61"/>
    </location>
</feature>
<dbReference type="SUPFAM" id="SSF52172">
    <property type="entry name" value="CheY-like"/>
    <property type="match status" value="1"/>
</dbReference>
<dbReference type="InterPro" id="IPR001789">
    <property type="entry name" value="Sig_transdc_resp-reg_receiver"/>
</dbReference>
<proteinExistence type="predicted"/>
<dbReference type="GO" id="GO:0000160">
    <property type="term" value="P:phosphorelay signal transduction system"/>
    <property type="evidence" value="ECO:0007669"/>
    <property type="project" value="InterPro"/>
</dbReference>
<dbReference type="Gene3D" id="3.40.50.2300">
    <property type="match status" value="1"/>
</dbReference>
<accession>A0A5C8NR85</accession>
<sequence length="146" mass="14933">MAAMTIDTAAALVLVVDDSADAAESLALVLELEGFRTLTAHDGRSALDRIGQERPDAVLLDLGLPDLDGVEVGRRIRALADGDGILIVALSGHGGQDDLAATRAAGFDAHLVKPVDPGRIVALLGAPRGPAADPGTPIAATWSKTR</sequence>
<name>A0A5C8NR85_9BURK</name>
<keyword evidence="5" id="KW-1185">Reference proteome</keyword>
<dbReference type="Pfam" id="PF00072">
    <property type="entry name" value="Response_reg"/>
    <property type="match status" value="1"/>
</dbReference>
<evidence type="ECO:0000256" key="1">
    <source>
        <dbReference type="ARBA" id="ARBA00022553"/>
    </source>
</evidence>
<organism evidence="4 5">
    <name type="scientific">Zeimonas arvi</name>
    <dbReference type="NCBI Taxonomy" id="2498847"/>
    <lineage>
        <taxon>Bacteria</taxon>
        <taxon>Pseudomonadati</taxon>
        <taxon>Pseudomonadota</taxon>
        <taxon>Betaproteobacteria</taxon>
        <taxon>Burkholderiales</taxon>
        <taxon>Burkholderiaceae</taxon>
        <taxon>Zeimonas</taxon>
    </lineage>
</organism>
<dbReference type="InterPro" id="IPR011006">
    <property type="entry name" value="CheY-like_superfamily"/>
</dbReference>
<feature type="domain" description="Response regulatory" evidence="3">
    <location>
        <begin position="12"/>
        <end position="128"/>
    </location>
</feature>